<dbReference type="AlphaFoldDB" id="A0A6J4MMT5"/>
<evidence type="ECO:0000313" key="2">
    <source>
        <dbReference type="EMBL" id="CAA9359449.1"/>
    </source>
</evidence>
<sequence length="430" mass="45166">MVTGRVDVAVVGAGLAGLRCARELVRAGLTVQVLERSDGVGGRVRTDRVGGFRLDRGFQVFNDAYPEAGRALDLAALDLQRLDDAVLVRRDGKLHRVANPLARPGSLPELVRTPLLPLGQKLRLGRYAAAVAALPASLLMAREDVAAQVAWQDAGLEQRSIDVLLRPFFGGVVLEDGFTTSRRFLDLMMRMFARGHSTLPAAGMQAIPEQLAADLPPGAVQLEREVVEVSARGAAMADGSELAAAAVVTATDPWTAHRLLPALGPAPTARGVTTVYHSAPVWPGAAPGRPGTLITDADGSAVTNTVVLSAAAPSYAPEGRALVSTSFVHESAGPTSVHRNGGEDSLRTVLAELHGQDTSGWEQLASYELPYALPAMPAPHDFRKAVRVPADGGPVYVAGDHRDSSSIQGALVSGRRAAEAVLAARLTDDR</sequence>
<dbReference type="GO" id="GO:0016491">
    <property type="term" value="F:oxidoreductase activity"/>
    <property type="evidence" value="ECO:0007669"/>
    <property type="project" value="InterPro"/>
</dbReference>
<dbReference type="InterPro" id="IPR002937">
    <property type="entry name" value="Amino_oxidase"/>
</dbReference>
<dbReference type="EMBL" id="CADCUI010000063">
    <property type="protein sequence ID" value="CAA9359449.1"/>
    <property type="molecule type" value="Genomic_DNA"/>
</dbReference>
<dbReference type="InterPro" id="IPR036188">
    <property type="entry name" value="FAD/NAD-bd_sf"/>
</dbReference>
<gene>
    <name evidence="2" type="ORF">AVDCRST_MAG34-2343</name>
</gene>
<reference evidence="2" key="1">
    <citation type="submission" date="2020-02" db="EMBL/GenBank/DDBJ databases">
        <authorList>
            <person name="Meier V. D."/>
        </authorList>
    </citation>
    <scope>NUCLEOTIDE SEQUENCE</scope>
    <source>
        <strain evidence="2">AVDCRST_MAG34</strain>
    </source>
</reference>
<dbReference type="PRINTS" id="PR00419">
    <property type="entry name" value="ADXRDTASE"/>
</dbReference>
<proteinExistence type="predicted"/>
<dbReference type="Gene3D" id="3.50.50.60">
    <property type="entry name" value="FAD/NAD(P)-binding domain"/>
    <property type="match status" value="1"/>
</dbReference>
<accession>A0A6J4MMT5</accession>
<dbReference type="PANTHER" id="PTHR42841">
    <property type="entry name" value="AMINE OXIDASE"/>
    <property type="match status" value="1"/>
</dbReference>
<feature type="domain" description="Amine oxidase" evidence="1">
    <location>
        <begin position="15"/>
        <end position="422"/>
    </location>
</feature>
<dbReference type="SUPFAM" id="SSF51905">
    <property type="entry name" value="FAD/NAD(P)-binding domain"/>
    <property type="match status" value="1"/>
</dbReference>
<dbReference type="Pfam" id="PF01593">
    <property type="entry name" value="Amino_oxidase"/>
    <property type="match status" value="1"/>
</dbReference>
<organism evidence="2">
    <name type="scientific">uncultured Nocardioidaceae bacterium</name>
    <dbReference type="NCBI Taxonomy" id="253824"/>
    <lineage>
        <taxon>Bacteria</taxon>
        <taxon>Bacillati</taxon>
        <taxon>Actinomycetota</taxon>
        <taxon>Actinomycetes</taxon>
        <taxon>Propionibacteriales</taxon>
        <taxon>Nocardioidaceae</taxon>
        <taxon>environmental samples</taxon>
    </lineage>
</organism>
<name>A0A6J4MMT5_9ACTN</name>
<evidence type="ECO:0000259" key="1">
    <source>
        <dbReference type="Pfam" id="PF01593"/>
    </source>
</evidence>
<protein>
    <recommendedName>
        <fullName evidence="1">Amine oxidase domain-containing protein</fullName>
    </recommendedName>
</protein>